<comment type="caution">
    <text evidence="2">The sequence shown here is derived from an EMBL/GenBank/DDBJ whole genome shotgun (WGS) entry which is preliminary data.</text>
</comment>
<dbReference type="OrthoDB" id="6188167at2"/>
<accession>A0A5C8KR00</accession>
<evidence type="ECO:0000256" key="1">
    <source>
        <dbReference type="SAM" id="MobiDB-lite"/>
    </source>
</evidence>
<sequence length="621" mass="68052">MKPFPPSRSRTSPGEDTRLVATDCGPLPRPAVPTMNTPTPSASHPDRHLYEELATWLAGRLRTPLKSLFDTVDDSLFELAEHSMAGERQQQYFDGMRESRRRRLQVEQAFVGKVTEGRLLPPGVGRDHHDGLSLVGHEELEEELAITSMTAKAQQRHANALYALTRRVAVLLAENDLEEERNPFGPGTLAERFREATSSLDVTLEVRLIILKLFERHVLGSLEPLYTELNIRLADAGILPTLTPKVRREGQRPRPAPQGNGAPAEGLRRQEEDTGQLAEADPTPGHDPELTRQVADAVLELLLSRLPPAPPGAADAGASGAASEAGTVEGVQSALGEAMSRAASRIRGGGQFPPPRQFAAQLLAEARYSDEGSSTPPAQVAMVDMLGRVFDVLLTDHRLPQPMHPVMQGLQIPATRAALRDPGEITAPDSPVRQLIEMLGETAVGWCPSADPRGRLLSQLREFVDELNGAEAPAEREKLIDRFRSALEVQQRRADLAEQRVVEAAAGRERLAHARRKVHQSISGLLGEAPVPAWVRHLLTRPWANCMVLLWLRQGEDSQAYREARGFAETILWCATSGAPTSRSCGCERSCRCSMANCAMGWPPWPTTTARSTRWPSSCVN</sequence>
<evidence type="ECO:0000313" key="2">
    <source>
        <dbReference type="EMBL" id="TXK62589.1"/>
    </source>
</evidence>
<feature type="region of interest" description="Disordered" evidence="1">
    <location>
        <begin position="244"/>
        <end position="289"/>
    </location>
</feature>
<organism evidence="2 3">
    <name type="scientific">Alkalisalibacterium limincola</name>
    <dbReference type="NCBI Taxonomy" id="2699169"/>
    <lineage>
        <taxon>Bacteria</taxon>
        <taxon>Pseudomonadati</taxon>
        <taxon>Pseudomonadota</taxon>
        <taxon>Gammaproteobacteria</taxon>
        <taxon>Lysobacterales</taxon>
        <taxon>Lysobacteraceae</taxon>
        <taxon>Alkalisalibacterium</taxon>
    </lineage>
</organism>
<keyword evidence="3" id="KW-1185">Reference proteome</keyword>
<evidence type="ECO:0000313" key="3">
    <source>
        <dbReference type="Proteomes" id="UP000321248"/>
    </source>
</evidence>
<proteinExistence type="predicted"/>
<dbReference type="Pfam" id="PF07793">
    <property type="entry name" value="DUF1631"/>
    <property type="match status" value="1"/>
</dbReference>
<gene>
    <name evidence="2" type="ORF">FU658_07515</name>
</gene>
<dbReference type="Proteomes" id="UP000321248">
    <property type="component" value="Unassembled WGS sequence"/>
</dbReference>
<dbReference type="EMBL" id="VRTS01000004">
    <property type="protein sequence ID" value="TXK62589.1"/>
    <property type="molecule type" value="Genomic_DNA"/>
</dbReference>
<reference evidence="2 3" key="1">
    <citation type="submission" date="2019-08" db="EMBL/GenBank/DDBJ databases">
        <authorList>
            <person name="Karlyshev A.V."/>
        </authorList>
    </citation>
    <scope>NUCLEOTIDE SEQUENCE [LARGE SCALE GENOMIC DNA]</scope>
    <source>
        <strain evidence="2 3">Alg18-2.2</strain>
    </source>
</reference>
<dbReference type="AlphaFoldDB" id="A0A5C8KR00"/>
<protein>
    <submittedName>
        <fullName evidence="2">DUF1631 domain-containing protein</fullName>
    </submittedName>
</protein>
<feature type="region of interest" description="Disordered" evidence="1">
    <location>
        <begin position="1"/>
        <end position="45"/>
    </location>
</feature>
<name>A0A5C8KR00_9GAMM</name>
<dbReference type="InterPro" id="IPR012434">
    <property type="entry name" value="DUF1631"/>
</dbReference>